<evidence type="ECO:0000313" key="2">
    <source>
        <dbReference type="Proteomes" id="UP000603453"/>
    </source>
</evidence>
<organism evidence="1 2">
    <name type="scientific">Mucor saturninus</name>
    <dbReference type="NCBI Taxonomy" id="64648"/>
    <lineage>
        <taxon>Eukaryota</taxon>
        <taxon>Fungi</taxon>
        <taxon>Fungi incertae sedis</taxon>
        <taxon>Mucoromycota</taxon>
        <taxon>Mucoromycotina</taxon>
        <taxon>Mucoromycetes</taxon>
        <taxon>Mucorales</taxon>
        <taxon>Mucorineae</taxon>
        <taxon>Mucoraceae</taxon>
        <taxon>Mucor</taxon>
    </lineage>
</organism>
<protein>
    <submittedName>
        <fullName evidence="1">Uncharacterized protein</fullName>
    </submittedName>
</protein>
<dbReference type="EMBL" id="JAEPRD010000201">
    <property type="protein sequence ID" value="KAG2194275.1"/>
    <property type="molecule type" value="Genomic_DNA"/>
</dbReference>
<keyword evidence="2" id="KW-1185">Reference proteome</keyword>
<proteinExistence type="predicted"/>
<reference evidence="1" key="1">
    <citation type="submission" date="2020-12" db="EMBL/GenBank/DDBJ databases">
        <title>Metabolic potential, ecology and presence of endohyphal bacteria is reflected in genomic diversity of Mucoromycotina.</title>
        <authorList>
            <person name="Muszewska A."/>
            <person name="Okrasinska A."/>
            <person name="Steczkiewicz K."/>
            <person name="Drgas O."/>
            <person name="Orlowska M."/>
            <person name="Perlinska-Lenart U."/>
            <person name="Aleksandrzak-Piekarczyk T."/>
            <person name="Szatraj K."/>
            <person name="Zielenkiewicz U."/>
            <person name="Pilsyk S."/>
            <person name="Malc E."/>
            <person name="Mieczkowski P."/>
            <person name="Kruszewska J.S."/>
            <person name="Biernat P."/>
            <person name="Pawlowska J."/>
        </authorList>
    </citation>
    <scope>NUCLEOTIDE SEQUENCE</scope>
    <source>
        <strain evidence="1">WA0000017839</strain>
    </source>
</reference>
<gene>
    <name evidence="1" type="ORF">INT47_009685</name>
</gene>
<evidence type="ECO:0000313" key="1">
    <source>
        <dbReference type="EMBL" id="KAG2194275.1"/>
    </source>
</evidence>
<name>A0A8H7QLH4_9FUNG</name>
<sequence>MAGIRPEHSLIIQVRFCAMNQLFAVLQQSPSQSILEGAMACAPTIAKYAKRAERICFTNSQKEPKEAHFPPFSRDDIVVRYHIVS</sequence>
<comment type="caution">
    <text evidence="1">The sequence shown here is derived from an EMBL/GenBank/DDBJ whole genome shotgun (WGS) entry which is preliminary data.</text>
</comment>
<accession>A0A8H7QLH4</accession>
<dbReference type="Proteomes" id="UP000603453">
    <property type="component" value="Unassembled WGS sequence"/>
</dbReference>
<dbReference type="AlphaFoldDB" id="A0A8H7QLH4"/>